<comment type="caution">
    <text evidence="1">The sequence shown here is derived from an EMBL/GenBank/DDBJ whole genome shotgun (WGS) entry which is preliminary data.</text>
</comment>
<name>A0A835QTZ1_VANPL</name>
<reference evidence="1 2" key="1">
    <citation type="journal article" date="2020" name="Nat. Food">
        <title>A phased Vanilla planifolia genome enables genetic improvement of flavour and production.</title>
        <authorList>
            <person name="Hasing T."/>
            <person name="Tang H."/>
            <person name="Brym M."/>
            <person name="Khazi F."/>
            <person name="Huang T."/>
            <person name="Chambers A.H."/>
        </authorList>
    </citation>
    <scope>NUCLEOTIDE SEQUENCE [LARGE SCALE GENOMIC DNA]</scope>
    <source>
        <tissue evidence="1">Leaf</tissue>
    </source>
</reference>
<dbReference type="AlphaFoldDB" id="A0A835QTZ1"/>
<protein>
    <submittedName>
        <fullName evidence="1">Uncharacterized protein</fullName>
    </submittedName>
</protein>
<organism evidence="1 2">
    <name type="scientific">Vanilla planifolia</name>
    <name type="common">Vanilla</name>
    <dbReference type="NCBI Taxonomy" id="51239"/>
    <lineage>
        <taxon>Eukaryota</taxon>
        <taxon>Viridiplantae</taxon>
        <taxon>Streptophyta</taxon>
        <taxon>Embryophyta</taxon>
        <taxon>Tracheophyta</taxon>
        <taxon>Spermatophyta</taxon>
        <taxon>Magnoliopsida</taxon>
        <taxon>Liliopsida</taxon>
        <taxon>Asparagales</taxon>
        <taxon>Orchidaceae</taxon>
        <taxon>Vanilloideae</taxon>
        <taxon>Vanilleae</taxon>
        <taxon>Vanilla</taxon>
    </lineage>
</organism>
<dbReference type="Proteomes" id="UP000639772">
    <property type="component" value="Chromosome 6"/>
</dbReference>
<dbReference type="EMBL" id="JADCNM010000006">
    <property type="protein sequence ID" value="KAG0478669.1"/>
    <property type="molecule type" value="Genomic_DNA"/>
</dbReference>
<sequence length="110" mass="11885">MAPAEEAHQQGDCRLEAAAEAAQTFLWTTLLKNCSRFSGTSSWPLDTVPLAVAEDPYVAVLIGGTFELLVCEDLGGLVHAPFGGSQLLLEKKPSISLEKPLILFKMEIKI</sequence>
<evidence type="ECO:0000313" key="2">
    <source>
        <dbReference type="Proteomes" id="UP000639772"/>
    </source>
</evidence>
<accession>A0A835QTZ1</accession>
<proteinExistence type="predicted"/>
<evidence type="ECO:0000313" key="1">
    <source>
        <dbReference type="EMBL" id="KAG0478669.1"/>
    </source>
</evidence>
<gene>
    <name evidence="1" type="ORF">HPP92_013388</name>
</gene>